<dbReference type="EMBL" id="AYKW01000012">
    <property type="protein sequence ID" value="PIL31541.1"/>
    <property type="molecule type" value="Genomic_DNA"/>
</dbReference>
<keyword evidence="2" id="KW-1133">Transmembrane helix</keyword>
<evidence type="ECO:0000313" key="4">
    <source>
        <dbReference type="Proteomes" id="UP000230002"/>
    </source>
</evidence>
<comment type="caution">
    <text evidence="3">The sequence shown here is derived from an EMBL/GenBank/DDBJ whole genome shotgun (WGS) entry which is preliminary data.</text>
</comment>
<feature type="region of interest" description="Disordered" evidence="1">
    <location>
        <begin position="200"/>
        <end position="294"/>
    </location>
</feature>
<feature type="transmembrane region" description="Helical" evidence="2">
    <location>
        <begin position="162"/>
        <end position="185"/>
    </location>
</feature>
<gene>
    <name evidence="3" type="ORF">GSI_06243</name>
</gene>
<keyword evidence="2" id="KW-0472">Membrane</keyword>
<organism evidence="3 4">
    <name type="scientific">Ganoderma sinense ZZ0214-1</name>
    <dbReference type="NCBI Taxonomy" id="1077348"/>
    <lineage>
        <taxon>Eukaryota</taxon>
        <taxon>Fungi</taxon>
        <taxon>Dikarya</taxon>
        <taxon>Basidiomycota</taxon>
        <taxon>Agaricomycotina</taxon>
        <taxon>Agaricomycetes</taxon>
        <taxon>Polyporales</taxon>
        <taxon>Polyporaceae</taxon>
        <taxon>Ganoderma</taxon>
    </lineage>
</organism>
<keyword evidence="2" id="KW-0812">Transmembrane</keyword>
<name>A0A2G8SCR6_9APHY</name>
<accession>A0A2G8SCR6</accession>
<dbReference type="OrthoDB" id="2804517at2759"/>
<feature type="compositionally biased region" description="Low complexity" evidence="1">
    <location>
        <begin position="242"/>
        <end position="257"/>
    </location>
</feature>
<evidence type="ECO:0000256" key="2">
    <source>
        <dbReference type="SAM" id="Phobius"/>
    </source>
</evidence>
<evidence type="ECO:0000313" key="3">
    <source>
        <dbReference type="EMBL" id="PIL31541.1"/>
    </source>
</evidence>
<keyword evidence="4" id="KW-1185">Reference proteome</keyword>
<feature type="compositionally biased region" description="Basic and acidic residues" evidence="1">
    <location>
        <begin position="258"/>
        <end position="268"/>
    </location>
</feature>
<feature type="compositionally biased region" description="Basic and acidic residues" evidence="1">
    <location>
        <begin position="224"/>
        <end position="237"/>
    </location>
</feature>
<proteinExistence type="predicted"/>
<protein>
    <submittedName>
        <fullName evidence="3">Uncharacterized protein</fullName>
    </submittedName>
</protein>
<evidence type="ECO:0000256" key="1">
    <source>
        <dbReference type="SAM" id="MobiDB-lite"/>
    </source>
</evidence>
<sequence>MRVLRVLLNPSAQLATLGITSICRIRAPTFRVRRTASHYKLLLCQTRTGFGLTLTTCCCLPSLPEAGQTPSEGSSRSLLPYRIHCFPTQPEASFPNLLHRSQPSSKIRESAHGLETTMNSSAVTTVGHWNIPVLAAPCSQDWKILRCSLVLMFDLIRSAARLFLVGSAGAVIGLAGFILSILAYIKEAVGGRRSRKLGADVLAAPESTSPPRDRDHRTRKPRMNRHDRSKRSNDRPRSPKFPGSGSRSTVTSSSPSKGPEEPEQERPGRPRRRRTQSSTREMSSVDDVVVTNPMRPAPTTVTLEVTTEIPPPRRPQRSLSEVSSAQSFEISTRRLSLEEHLPISGRRVLMKIKDSHTTYIQEVVNERQGTYIQPTTSPVAVESNTTNAILIPSPPREKGGTTAHKELFSRLKFGHHRRRHGIGSADSHVTVSTVAS</sequence>
<dbReference type="AlphaFoldDB" id="A0A2G8SCR6"/>
<dbReference type="Proteomes" id="UP000230002">
    <property type="component" value="Unassembled WGS sequence"/>
</dbReference>
<reference evidence="3 4" key="1">
    <citation type="journal article" date="2015" name="Sci. Rep.">
        <title>Chromosome-level genome map provides insights into diverse defense mechanisms in the medicinal fungus Ganoderma sinense.</title>
        <authorList>
            <person name="Zhu Y."/>
            <person name="Xu J."/>
            <person name="Sun C."/>
            <person name="Zhou S."/>
            <person name="Xu H."/>
            <person name="Nelson D.R."/>
            <person name="Qian J."/>
            <person name="Song J."/>
            <person name="Luo H."/>
            <person name="Xiang L."/>
            <person name="Li Y."/>
            <person name="Xu Z."/>
            <person name="Ji A."/>
            <person name="Wang L."/>
            <person name="Lu S."/>
            <person name="Hayward A."/>
            <person name="Sun W."/>
            <person name="Li X."/>
            <person name="Schwartz D.C."/>
            <person name="Wang Y."/>
            <person name="Chen S."/>
        </authorList>
    </citation>
    <scope>NUCLEOTIDE SEQUENCE [LARGE SCALE GENOMIC DNA]</scope>
    <source>
        <strain evidence="3 4">ZZ0214-1</strain>
    </source>
</reference>